<sequence>MTYVNNSKLKDKLACALEYSDLSRRQMAVFDNACRLSGVGRGLSRSRIFRLLQTLDTLTYDSLERRLNVSLKALSRESYSKRTIALYLSVCRKVASQLAQMYGIPRHETTIPESESQYRLSVSDKRVFTVAERMLPKGAKYLIVSMSTLEEALRLKPRTIRESLKRLDHHGYIVCLGGDEGANYSITFKRSIHATSALSLQAA</sequence>
<protein>
    <submittedName>
        <fullName evidence="1">Uncharacterized protein</fullName>
    </submittedName>
</protein>
<dbReference type="Proteomes" id="UP000263418">
    <property type="component" value="Chromosome 2"/>
</dbReference>
<organism evidence="1 2">
    <name type="scientific">Vibrio vulnificus</name>
    <dbReference type="NCBI Taxonomy" id="672"/>
    <lineage>
        <taxon>Bacteria</taxon>
        <taxon>Pseudomonadati</taxon>
        <taxon>Pseudomonadota</taxon>
        <taxon>Gammaproteobacteria</taxon>
        <taxon>Vibrionales</taxon>
        <taxon>Vibrionaceae</taxon>
        <taxon>Vibrio</taxon>
    </lineage>
</organism>
<evidence type="ECO:0000313" key="2">
    <source>
        <dbReference type="Proteomes" id="UP000263418"/>
    </source>
</evidence>
<name>A0AAN1PS95_VIBVL</name>
<evidence type="ECO:0000313" key="1">
    <source>
        <dbReference type="EMBL" id="AXX61730.1"/>
    </source>
</evidence>
<gene>
    <name evidence="1" type="ORF">FORC53_3391</name>
</gene>
<dbReference type="AlphaFoldDB" id="A0AAN1PS95"/>
<accession>A0AAN1PS95</accession>
<dbReference type="RefSeq" id="WP_029856999.1">
    <property type="nucleotide sequence ID" value="NZ_CP019291.1"/>
</dbReference>
<reference evidence="1 2" key="1">
    <citation type="submission" date="2017-01" db="EMBL/GenBank/DDBJ databases">
        <title>Complete Genome Sequence of Vibrio vulnificus FORC_053.</title>
        <authorList>
            <consortium name="Food-borne Pathogen Omics Research Center"/>
            <person name="Chung H.Y."/>
            <person name="Na E.J."/>
            <person name="Song J.S."/>
            <person name="Kim H."/>
            <person name="Lee J.-H."/>
            <person name="Ryu S."/>
            <person name="Choi S.H."/>
        </authorList>
    </citation>
    <scope>NUCLEOTIDE SEQUENCE [LARGE SCALE GENOMIC DNA]</scope>
    <source>
        <strain evidence="1 2">FORC_053</strain>
    </source>
</reference>
<proteinExistence type="predicted"/>
<dbReference type="EMBL" id="CP019291">
    <property type="protein sequence ID" value="AXX61730.1"/>
    <property type="molecule type" value="Genomic_DNA"/>
</dbReference>